<dbReference type="RefSeq" id="WP_249493711.1">
    <property type="nucleotide sequence ID" value="NZ_JAMCCK010000191.1"/>
</dbReference>
<proteinExistence type="predicted"/>
<reference evidence="1 2" key="1">
    <citation type="submission" date="2022-05" db="EMBL/GenBank/DDBJ databases">
        <title>Genome Resource of Streptomyces lavenduligriseus GA1-1, a Strain with Broad-Spectrum Antifungal Activity against Phytopathogenic Fungi.</title>
        <authorList>
            <person name="Qi D."/>
        </authorList>
    </citation>
    <scope>NUCLEOTIDE SEQUENCE [LARGE SCALE GENOMIC DNA]</scope>
    <source>
        <strain evidence="1 2">GA1-1</strain>
    </source>
</reference>
<organism evidence="1 2">
    <name type="scientific">Streptomyces lavenduligriseus</name>
    <dbReference type="NCBI Taxonomy" id="67315"/>
    <lineage>
        <taxon>Bacteria</taxon>
        <taxon>Bacillati</taxon>
        <taxon>Actinomycetota</taxon>
        <taxon>Actinomycetes</taxon>
        <taxon>Kitasatosporales</taxon>
        <taxon>Streptomycetaceae</taxon>
        <taxon>Streptomyces</taxon>
    </lineage>
</organism>
<keyword evidence="2" id="KW-1185">Reference proteome</keyword>
<protein>
    <submittedName>
        <fullName evidence="1">Uncharacterized protein</fullName>
    </submittedName>
</protein>
<dbReference type="Proteomes" id="UP001202052">
    <property type="component" value="Unassembled WGS sequence"/>
</dbReference>
<evidence type="ECO:0000313" key="1">
    <source>
        <dbReference type="EMBL" id="MCL3999205.1"/>
    </source>
</evidence>
<name>A0ABT0P6F3_9ACTN</name>
<sequence>RRAGDLARTFNQTDLCKRVTDDMAALAGRVLAASEDEPGIVVRLLDGLRAQRYDITDLAERAAHRYASDVHTHVDLLKLLQKNAPDSRRTEIGTAIVSALLAAADAETGFRRHNLLTQAATEARDRGLSELRMRAEMALQQTDPDSLGWTRFRRPIMLPQGLFNWARAHIDAATDLQDALWRTAEDAHPAMREHADDARAWDGLWRLPRTRINTAGPVQVAPPAEADDDHVVELRVRAIDILGYLTVEQLDRIHERFAPDEVTLINALVHDAVLPETRARTLACAFRYFWLGELDASACIALPQVEQILRQLLRP</sequence>
<dbReference type="EMBL" id="JAMCCK010000191">
    <property type="protein sequence ID" value="MCL3999205.1"/>
    <property type="molecule type" value="Genomic_DNA"/>
</dbReference>
<evidence type="ECO:0000313" key="2">
    <source>
        <dbReference type="Proteomes" id="UP001202052"/>
    </source>
</evidence>
<gene>
    <name evidence="1" type="ORF">M4438_37935</name>
</gene>
<accession>A0ABT0P6F3</accession>
<feature type="non-terminal residue" evidence="1">
    <location>
        <position position="1"/>
    </location>
</feature>
<comment type="caution">
    <text evidence="1">The sequence shown here is derived from an EMBL/GenBank/DDBJ whole genome shotgun (WGS) entry which is preliminary data.</text>
</comment>
<feature type="non-terminal residue" evidence="1">
    <location>
        <position position="315"/>
    </location>
</feature>